<reference evidence="1 2" key="1">
    <citation type="journal article" date="2013" name="PLoS ONE">
        <title>Assembly-driven community genomics of a hypersaline microbial ecosystem.</title>
        <authorList>
            <person name="Podell S."/>
            <person name="Ugalde J.A."/>
            <person name="Narasingarao P."/>
            <person name="Banfield J.F."/>
            <person name="Heidelberg K.B."/>
            <person name="Allen E.E."/>
        </authorList>
    </citation>
    <scope>NUCLEOTIDE SEQUENCE [LARGE SCALE GENOMIC DNA]</scope>
    <source>
        <strain evidence="2">J07HQW2</strain>
    </source>
</reference>
<protein>
    <submittedName>
        <fullName evidence="1">Uncharacterized protein</fullName>
    </submittedName>
</protein>
<gene>
    <name evidence="1" type="ORF">J07HQW2_02210</name>
</gene>
<dbReference type="EMBL" id="KE356561">
    <property type="protein sequence ID" value="ERG95750.1"/>
    <property type="molecule type" value="Genomic_DNA"/>
</dbReference>
<accession>U1NFA1</accession>
<evidence type="ECO:0000313" key="1">
    <source>
        <dbReference type="EMBL" id="ERG95750.1"/>
    </source>
</evidence>
<organism evidence="1 2">
    <name type="scientific">Haloquadratum walsbyi J07HQW2</name>
    <dbReference type="NCBI Taxonomy" id="1238425"/>
    <lineage>
        <taxon>Archaea</taxon>
        <taxon>Methanobacteriati</taxon>
        <taxon>Methanobacteriota</taxon>
        <taxon>Stenosarchaea group</taxon>
        <taxon>Halobacteria</taxon>
        <taxon>Halobacteriales</taxon>
        <taxon>Haloferacaceae</taxon>
        <taxon>Haloquadratum</taxon>
    </lineage>
</organism>
<evidence type="ECO:0000313" key="2">
    <source>
        <dbReference type="Proteomes" id="UP000030710"/>
    </source>
</evidence>
<dbReference type="Proteomes" id="UP000030710">
    <property type="component" value="Unassembled WGS sequence"/>
</dbReference>
<dbReference type="STRING" id="1238425.J07HQW2_02210"/>
<sequence>MLRICGVSVGFTLGVTSTSKPRGSRLVQLVHLPVLGDPDPDPATLAQHRIHLIERHCHPPVPLIFEFGNQLLSLRFRQRLQNDVDVLCRPRSPSEDRDVPTDDDVLHFAGVENSCKRALESRDVERERRVFACL</sequence>
<dbReference type="HOGENOM" id="CLU_1891381_0_0_2"/>
<proteinExistence type="predicted"/>
<dbReference type="AlphaFoldDB" id="U1NFA1"/>
<name>U1NFA1_9EURY</name>